<feature type="transmembrane region" description="Helical" evidence="1">
    <location>
        <begin position="6"/>
        <end position="24"/>
    </location>
</feature>
<proteinExistence type="predicted"/>
<evidence type="ECO:0000256" key="1">
    <source>
        <dbReference type="SAM" id="Phobius"/>
    </source>
</evidence>
<keyword evidence="1" id="KW-0812">Transmembrane</keyword>
<evidence type="ECO:0000313" key="2">
    <source>
        <dbReference type="EMBL" id="CAA9297277.1"/>
    </source>
</evidence>
<feature type="non-terminal residue" evidence="2">
    <location>
        <position position="28"/>
    </location>
</feature>
<protein>
    <submittedName>
        <fullName evidence="2">Uncharacterized protein</fullName>
    </submittedName>
</protein>
<organism evidence="2">
    <name type="scientific">uncultured Gemmatimonadaceae bacterium</name>
    <dbReference type="NCBI Taxonomy" id="246130"/>
    <lineage>
        <taxon>Bacteria</taxon>
        <taxon>Pseudomonadati</taxon>
        <taxon>Gemmatimonadota</taxon>
        <taxon>Gemmatimonadia</taxon>
        <taxon>Gemmatimonadales</taxon>
        <taxon>Gemmatimonadaceae</taxon>
        <taxon>environmental samples</taxon>
    </lineage>
</organism>
<name>A0A6J4K773_9BACT</name>
<gene>
    <name evidence="2" type="ORF">AVDCRST_MAG40-117</name>
</gene>
<accession>A0A6J4K773</accession>
<keyword evidence="1" id="KW-0472">Membrane</keyword>
<dbReference type="AlphaFoldDB" id="A0A6J4K773"/>
<keyword evidence="1" id="KW-1133">Transmembrane helix</keyword>
<sequence length="28" mass="3209">MQALVLGCVFFGTALLIFGTYTFLNRRR</sequence>
<reference evidence="2" key="1">
    <citation type="submission" date="2020-02" db="EMBL/GenBank/DDBJ databases">
        <authorList>
            <person name="Meier V. D."/>
        </authorList>
    </citation>
    <scope>NUCLEOTIDE SEQUENCE</scope>
    <source>
        <strain evidence="2">AVDCRST_MAG40</strain>
    </source>
</reference>
<dbReference type="EMBL" id="CADCTX010000034">
    <property type="protein sequence ID" value="CAA9297277.1"/>
    <property type="molecule type" value="Genomic_DNA"/>
</dbReference>